<evidence type="ECO:0000259" key="1">
    <source>
        <dbReference type="PROSITE" id="PS50086"/>
    </source>
</evidence>
<dbReference type="OrthoDB" id="294251at2759"/>
<protein>
    <submittedName>
        <fullName evidence="2">USP6 N-terminal isoform X2</fullName>
    </submittedName>
</protein>
<dbReference type="GO" id="GO:0031267">
    <property type="term" value="F:small GTPase binding"/>
    <property type="evidence" value="ECO:0007669"/>
    <property type="project" value="TreeGrafter"/>
</dbReference>
<comment type="caution">
    <text evidence="2">The sequence shown here is derived from an EMBL/GenBank/DDBJ whole genome shotgun (WGS) entry which is preliminary data.</text>
</comment>
<keyword evidence="3" id="KW-1185">Reference proteome</keyword>
<dbReference type="GO" id="GO:0005096">
    <property type="term" value="F:GTPase activator activity"/>
    <property type="evidence" value="ECO:0007669"/>
    <property type="project" value="TreeGrafter"/>
</dbReference>
<dbReference type="AlphaFoldDB" id="A0A3M7PMI4"/>
<gene>
    <name evidence="2" type="ORF">BpHYR1_019373</name>
</gene>
<dbReference type="PANTHER" id="PTHR47219:SF19">
    <property type="entry name" value="USP6 N-TERMINAL-LIKE PROTEIN ISOFORM X1"/>
    <property type="match status" value="1"/>
</dbReference>
<evidence type="ECO:0000313" key="3">
    <source>
        <dbReference type="Proteomes" id="UP000276133"/>
    </source>
</evidence>
<dbReference type="Pfam" id="PF00566">
    <property type="entry name" value="RabGAP-TBC"/>
    <property type="match status" value="1"/>
</dbReference>
<accession>A0A3M7PMI4</accession>
<dbReference type="SMART" id="SM00164">
    <property type="entry name" value="TBC"/>
    <property type="match status" value="1"/>
</dbReference>
<proteinExistence type="predicted"/>
<dbReference type="SUPFAM" id="SSF47923">
    <property type="entry name" value="Ypt/Rab-GAP domain of gyp1p"/>
    <property type="match status" value="1"/>
</dbReference>
<dbReference type="Gene3D" id="1.10.10.750">
    <property type="entry name" value="Ypt/Rab-GAP domain of gyp1p, domain 1"/>
    <property type="match status" value="1"/>
</dbReference>
<reference evidence="2 3" key="1">
    <citation type="journal article" date="2018" name="Sci. Rep.">
        <title>Genomic signatures of local adaptation to the degree of environmental predictability in rotifers.</title>
        <authorList>
            <person name="Franch-Gras L."/>
            <person name="Hahn C."/>
            <person name="Garcia-Roger E.M."/>
            <person name="Carmona M.J."/>
            <person name="Serra M."/>
            <person name="Gomez A."/>
        </authorList>
    </citation>
    <scope>NUCLEOTIDE SEQUENCE [LARGE SCALE GENOMIC DNA]</scope>
    <source>
        <strain evidence="2">HYR1</strain>
    </source>
</reference>
<dbReference type="EMBL" id="REGN01009817">
    <property type="protein sequence ID" value="RNA00326.1"/>
    <property type="molecule type" value="Genomic_DNA"/>
</dbReference>
<name>A0A3M7PMI4_BRAPC</name>
<organism evidence="2 3">
    <name type="scientific">Brachionus plicatilis</name>
    <name type="common">Marine rotifer</name>
    <name type="synonym">Brachionus muelleri</name>
    <dbReference type="NCBI Taxonomy" id="10195"/>
    <lineage>
        <taxon>Eukaryota</taxon>
        <taxon>Metazoa</taxon>
        <taxon>Spiralia</taxon>
        <taxon>Gnathifera</taxon>
        <taxon>Rotifera</taxon>
        <taxon>Eurotatoria</taxon>
        <taxon>Monogononta</taxon>
        <taxon>Pseudotrocha</taxon>
        <taxon>Ploima</taxon>
        <taxon>Brachionidae</taxon>
        <taxon>Brachionus</taxon>
    </lineage>
</organism>
<feature type="non-terminal residue" evidence="2">
    <location>
        <position position="265"/>
    </location>
</feature>
<dbReference type="Proteomes" id="UP000276133">
    <property type="component" value="Unassembled WGS sequence"/>
</dbReference>
<dbReference type="InterPro" id="IPR050302">
    <property type="entry name" value="Rab_GAP_TBC_domain"/>
</dbReference>
<dbReference type="PROSITE" id="PS50086">
    <property type="entry name" value="TBC_RABGAP"/>
    <property type="match status" value="1"/>
</dbReference>
<sequence length="265" mass="31596">MAKRLVNGTDEDFRRIEKDRQEINAAYDNGYSTDTVDSELNTPDLLDRVDKYGFIHNLKLPPQLSDVEQKRNNIEKLREIKWRSMIKDWSKHCVLSKQRYSDKLISRVFKGIPNSMRNVAWYKILDIESQIKAQPGIYEKMKDFARKYSLELRQIDLDINRTFRNNYAYKKRYCQRQRQLYHVLAAYSVYNTEIGYCQGMSTLTALLLMYLSDEEQTFWALSQLMSNIKYSMHGLFKSGFPKLIRYSDKHEMIIKTLLPKIHKKF</sequence>
<dbReference type="InterPro" id="IPR035969">
    <property type="entry name" value="Rab-GAP_TBC_sf"/>
</dbReference>
<feature type="domain" description="Rab-GAP TBC" evidence="1">
    <location>
        <begin position="111"/>
        <end position="265"/>
    </location>
</feature>
<evidence type="ECO:0000313" key="2">
    <source>
        <dbReference type="EMBL" id="RNA00326.1"/>
    </source>
</evidence>
<dbReference type="FunFam" id="1.10.8.270:FF:000016">
    <property type="entry name" value="TBC1 domain family member 2A"/>
    <property type="match status" value="1"/>
</dbReference>
<dbReference type="InterPro" id="IPR000195">
    <property type="entry name" value="Rab-GAP-TBC_dom"/>
</dbReference>
<dbReference type="PANTHER" id="PTHR47219">
    <property type="entry name" value="RAB GTPASE-ACTIVATING PROTEIN 1-LIKE"/>
    <property type="match status" value="1"/>
</dbReference>
<dbReference type="STRING" id="10195.A0A3M7PMI4"/>
<dbReference type="Gene3D" id="1.10.8.270">
    <property type="entry name" value="putative rabgap domain of human tbc1 domain family member 14 like domains"/>
    <property type="match status" value="1"/>
</dbReference>